<dbReference type="InterPro" id="IPR030678">
    <property type="entry name" value="Peptide/Ni-bd"/>
</dbReference>
<proteinExistence type="inferred from homology"/>
<feature type="signal peptide" evidence="5">
    <location>
        <begin position="1"/>
        <end position="19"/>
    </location>
</feature>
<dbReference type="PANTHER" id="PTHR30290:SF9">
    <property type="entry name" value="OLIGOPEPTIDE-BINDING PROTEIN APPA"/>
    <property type="match status" value="1"/>
</dbReference>
<feature type="domain" description="Solute-binding protein family 5" evidence="6">
    <location>
        <begin position="63"/>
        <end position="434"/>
    </location>
</feature>
<dbReference type="InterPro" id="IPR000914">
    <property type="entry name" value="SBP_5_dom"/>
</dbReference>
<comment type="subcellular location">
    <subcellularLocation>
        <location evidence="1">Periplasm</location>
    </subcellularLocation>
</comment>
<accession>A0ABT8AE38</accession>
<evidence type="ECO:0000256" key="3">
    <source>
        <dbReference type="ARBA" id="ARBA00022448"/>
    </source>
</evidence>
<keyword evidence="8" id="KW-1185">Reference proteome</keyword>
<organism evidence="7 8">
    <name type="scientific">Paeniroseomonas aquatica</name>
    <dbReference type="NCBI Taxonomy" id="373043"/>
    <lineage>
        <taxon>Bacteria</taxon>
        <taxon>Pseudomonadati</taxon>
        <taxon>Pseudomonadota</taxon>
        <taxon>Alphaproteobacteria</taxon>
        <taxon>Acetobacterales</taxon>
        <taxon>Acetobacteraceae</taxon>
        <taxon>Paeniroseomonas</taxon>
    </lineage>
</organism>
<evidence type="ECO:0000256" key="5">
    <source>
        <dbReference type="SAM" id="SignalP"/>
    </source>
</evidence>
<dbReference type="Gene3D" id="3.10.105.10">
    <property type="entry name" value="Dipeptide-binding Protein, Domain 3"/>
    <property type="match status" value="1"/>
</dbReference>
<dbReference type="EMBL" id="JAUFPN010000197">
    <property type="protein sequence ID" value="MDN3567836.1"/>
    <property type="molecule type" value="Genomic_DNA"/>
</dbReference>
<feature type="chain" id="PRO_5047138517" evidence="5">
    <location>
        <begin position="20"/>
        <end position="520"/>
    </location>
</feature>
<dbReference type="Pfam" id="PF00496">
    <property type="entry name" value="SBP_bac_5"/>
    <property type="match status" value="1"/>
</dbReference>
<dbReference type="PANTHER" id="PTHR30290">
    <property type="entry name" value="PERIPLASMIC BINDING COMPONENT OF ABC TRANSPORTER"/>
    <property type="match status" value="1"/>
</dbReference>
<evidence type="ECO:0000256" key="2">
    <source>
        <dbReference type="ARBA" id="ARBA00005695"/>
    </source>
</evidence>
<dbReference type="Proteomes" id="UP001529369">
    <property type="component" value="Unassembled WGS sequence"/>
</dbReference>
<evidence type="ECO:0000313" key="8">
    <source>
        <dbReference type="Proteomes" id="UP001529369"/>
    </source>
</evidence>
<name>A0ABT8AE38_9PROT</name>
<dbReference type="RefSeq" id="WP_290319901.1">
    <property type="nucleotide sequence ID" value="NZ_JAUFPN010000197.1"/>
</dbReference>
<dbReference type="Gene3D" id="3.90.76.10">
    <property type="entry name" value="Dipeptide-binding Protein, Domain 1"/>
    <property type="match status" value="1"/>
</dbReference>
<evidence type="ECO:0000259" key="6">
    <source>
        <dbReference type="Pfam" id="PF00496"/>
    </source>
</evidence>
<dbReference type="PIRSF" id="PIRSF002741">
    <property type="entry name" value="MppA"/>
    <property type="match status" value="1"/>
</dbReference>
<gene>
    <name evidence="7" type="ORF">QWZ14_25940</name>
</gene>
<evidence type="ECO:0000256" key="1">
    <source>
        <dbReference type="ARBA" id="ARBA00004418"/>
    </source>
</evidence>
<keyword evidence="4 5" id="KW-0732">Signal</keyword>
<dbReference type="CDD" id="cd08498">
    <property type="entry name" value="PBP2_NikA_DppA_OppA_like_2"/>
    <property type="match status" value="1"/>
</dbReference>
<evidence type="ECO:0000313" key="7">
    <source>
        <dbReference type="EMBL" id="MDN3567836.1"/>
    </source>
</evidence>
<protein>
    <submittedName>
        <fullName evidence="7">ABC transporter substrate-binding protein</fullName>
    </submittedName>
</protein>
<dbReference type="InterPro" id="IPR039424">
    <property type="entry name" value="SBP_5"/>
</dbReference>
<sequence>MLRSILLATCALWAPVAGAQTLTIGNAAVVTTIDPHYHNLGPNNALGMQVFDRLVDRDGAARPYASLAESYRALSDTLWEFRLRRGVTWHDGKPFTADDVVFTFGRAPDVPNSPGGFGGFLRAIARTEVVDSHTLRIHTHQPHPLLPLDLASVSIIARHAAEGAATEEYNGGRAGIGTGPYRLGAWRSGDRVELVRNEAYWGEKEPWARVNVRFLLNDGARTAALLAGDVDLIEQIPTSDLARLRRDPKLVVTDIPSVRTVFLSPDYSRPGASPLVTDNAGVPLPKNPFLDVRVRRALSLAINREALVERVMEGAAKATGQWLPRGAFGYNPEVRPAPFDPEAARTLLAEAGFPEGFRLTLATPNDRWPNDSRLSQAVAQMWTRIGVRTQVDAMPFAAFVPKRSRQEHAMQLGAWGSSSGEGSNYLLAIVSTYDRQKLTGASNMTRHSDPRFDALLARGAATMDDAAREAVWREAVALYAEQMPMIQLVQYVNTWAHRRGLRHEPRMDERTIAMGIRPTP</sequence>
<comment type="caution">
    <text evidence="7">The sequence shown here is derived from an EMBL/GenBank/DDBJ whole genome shotgun (WGS) entry which is preliminary data.</text>
</comment>
<comment type="similarity">
    <text evidence="2">Belongs to the bacterial solute-binding protein 5 family.</text>
</comment>
<dbReference type="Gene3D" id="3.40.190.10">
    <property type="entry name" value="Periplasmic binding protein-like II"/>
    <property type="match status" value="1"/>
</dbReference>
<dbReference type="SUPFAM" id="SSF53850">
    <property type="entry name" value="Periplasmic binding protein-like II"/>
    <property type="match status" value="1"/>
</dbReference>
<evidence type="ECO:0000256" key="4">
    <source>
        <dbReference type="ARBA" id="ARBA00022729"/>
    </source>
</evidence>
<reference evidence="8" key="1">
    <citation type="journal article" date="2019" name="Int. J. Syst. Evol. Microbiol.">
        <title>The Global Catalogue of Microorganisms (GCM) 10K type strain sequencing project: providing services to taxonomists for standard genome sequencing and annotation.</title>
        <authorList>
            <consortium name="The Broad Institute Genomics Platform"/>
            <consortium name="The Broad Institute Genome Sequencing Center for Infectious Disease"/>
            <person name="Wu L."/>
            <person name="Ma J."/>
        </authorList>
    </citation>
    <scope>NUCLEOTIDE SEQUENCE [LARGE SCALE GENOMIC DNA]</scope>
    <source>
        <strain evidence="8">CECT 7131</strain>
    </source>
</reference>
<keyword evidence="3" id="KW-0813">Transport</keyword>